<dbReference type="OrthoDB" id="48988at2759"/>
<dbReference type="InterPro" id="IPR036812">
    <property type="entry name" value="NAD(P)_OxRdtase_dom_sf"/>
</dbReference>
<dbReference type="Proteomes" id="UP001152087">
    <property type="component" value="Unassembled WGS sequence"/>
</dbReference>
<name>A0A9W8UX80_9HYPO</name>
<evidence type="ECO:0000313" key="5">
    <source>
        <dbReference type="Proteomes" id="UP001152087"/>
    </source>
</evidence>
<dbReference type="SUPFAM" id="SSF51430">
    <property type="entry name" value="NAD(P)-linked oxidoreductase"/>
    <property type="match status" value="1"/>
</dbReference>
<feature type="domain" description="NADP-dependent oxidoreductase" evidence="3">
    <location>
        <begin position="3"/>
        <end position="72"/>
    </location>
</feature>
<dbReference type="EMBL" id="JAOQAV010000048">
    <property type="protein sequence ID" value="KAJ4180483.1"/>
    <property type="molecule type" value="Genomic_DNA"/>
</dbReference>
<dbReference type="Gene3D" id="3.20.20.100">
    <property type="entry name" value="NADP-dependent oxidoreductase domain"/>
    <property type="match status" value="2"/>
</dbReference>
<dbReference type="Pfam" id="PF00248">
    <property type="entry name" value="Aldo_ket_red"/>
    <property type="match status" value="2"/>
</dbReference>
<gene>
    <name evidence="4" type="ORF">NW755_011780</name>
</gene>
<reference evidence="4" key="1">
    <citation type="submission" date="2022-09" db="EMBL/GenBank/DDBJ databases">
        <title>Fusarium specimens isolated from Avocado Roots.</title>
        <authorList>
            <person name="Stajich J."/>
            <person name="Roper C."/>
            <person name="Heimlech-Rivalta G."/>
        </authorList>
    </citation>
    <scope>NUCLEOTIDE SEQUENCE</scope>
    <source>
        <strain evidence="4">A02</strain>
    </source>
</reference>
<dbReference type="PANTHER" id="PTHR43364:SF2">
    <property type="entry name" value="ARYL-ALCOHOL DEHYDROGENASE AAD10-RELATED"/>
    <property type="match status" value="1"/>
</dbReference>
<dbReference type="GO" id="GO:0016491">
    <property type="term" value="F:oxidoreductase activity"/>
    <property type="evidence" value="ECO:0007669"/>
    <property type="project" value="UniProtKB-KW"/>
</dbReference>
<feature type="domain" description="NADP-dependent oxidoreductase" evidence="3">
    <location>
        <begin position="80"/>
        <end position="224"/>
    </location>
</feature>
<protein>
    <recommendedName>
        <fullName evidence="3">NADP-dependent oxidoreductase domain-containing protein</fullName>
    </recommendedName>
</protein>
<accession>A0A9W8UX80</accession>
<comment type="similarity">
    <text evidence="2">Belongs to the aldo/keto reductase family. Aldo/keto reductase 2 subfamily.</text>
</comment>
<dbReference type="InterPro" id="IPR023210">
    <property type="entry name" value="NADP_OxRdtase_dom"/>
</dbReference>
<proteinExistence type="inferred from homology"/>
<dbReference type="InterPro" id="IPR050523">
    <property type="entry name" value="AKR_Detox_Biosynth"/>
</dbReference>
<keyword evidence="1" id="KW-0560">Oxidoreductase</keyword>
<dbReference type="PANTHER" id="PTHR43364">
    <property type="entry name" value="NADH-SPECIFIC METHYLGLYOXAL REDUCTASE-RELATED"/>
    <property type="match status" value="1"/>
</dbReference>
<evidence type="ECO:0000256" key="1">
    <source>
        <dbReference type="ARBA" id="ARBA00023002"/>
    </source>
</evidence>
<organism evidence="4 5">
    <name type="scientific">Fusarium falciforme</name>
    <dbReference type="NCBI Taxonomy" id="195108"/>
    <lineage>
        <taxon>Eukaryota</taxon>
        <taxon>Fungi</taxon>
        <taxon>Dikarya</taxon>
        <taxon>Ascomycota</taxon>
        <taxon>Pezizomycotina</taxon>
        <taxon>Sordariomycetes</taxon>
        <taxon>Hypocreomycetidae</taxon>
        <taxon>Hypocreales</taxon>
        <taxon>Nectriaceae</taxon>
        <taxon>Fusarium</taxon>
        <taxon>Fusarium solani species complex</taxon>
    </lineage>
</organism>
<evidence type="ECO:0000313" key="4">
    <source>
        <dbReference type="EMBL" id="KAJ4180483.1"/>
    </source>
</evidence>
<evidence type="ECO:0000259" key="3">
    <source>
        <dbReference type="Pfam" id="PF00248"/>
    </source>
</evidence>
<sequence length="268" mass="29962">MSIGSAWRSFMGSMDKEQSFKLLDYFFDAGGNFIDTANNYQNEESEEWIGEWMAKRKNRDQIVIATKFTTDYKSAANEYAMAFGKTPFSIYQGRWNVMRRDFEREIIPMARHYGMALAPWDVLGGGKFQGKKALEERAKKGEGLRSMFGAEQNEEEKKVSEALEKVAAEHGVESLTAIALAYVRAKANNVFAMVGGRKVEHLKDNIEALSIKLTEEQVEFLESVKTLDIGFPNDFIGPDPHVTGQFTGLAAANAPIEVERLPKPAGLA</sequence>
<evidence type="ECO:0000256" key="2">
    <source>
        <dbReference type="ARBA" id="ARBA00038157"/>
    </source>
</evidence>
<dbReference type="AlphaFoldDB" id="A0A9W8UX80"/>
<comment type="caution">
    <text evidence="4">The sequence shown here is derived from an EMBL/GenBank/DDBJ whole genome shotgun (WGS) entry which is preliminary data.</text>
</comment>
<keyword evidence="5" id="KW-1185">Reference proteome</keyword>